<dbReference type="SUPFAM" id="SSF53850">
    <property type="entry name" value="Periplasmic binding protein-like II"/>
    <property type="match status" value="1"/>
</dbReference>
<gene>
    <name evidence="3" type="ORF">TPSD3_00480</name>
</gene>
<evidence type="ECO:0000256" key="1">
    <source>
        <dbReference type="ARBA" id="ARBA00007162"/>
    </source>
</evidence>
<dbReference type="Proteomes" id="UP000194798">
    <property type="component" value="Unassembled WGS sequence"/>
</dbReference>
<dbReference type="Gene3D" id="3.40.190.10">
    <property type="entry name" value="Periplasmic binding protein-like II"/>
    <property type="match status" value="2"/>
</dbReference>
<proteinExistence type="inferred from homology"/>
<evidence type="ECO:0000313" key="4">
    <source>
        <dbReference type="Proteomes" id="UP000194798"/>
    </source>
</evidence>
<dbReference type="Pfam" id="PF12974">
    <property type="entry name" value="Phosphonate-bd"/>
    <property type="match status" value="1"/>
</dbReference>
<organism evidence="3 4">
    <name type="scientific">Thioflexithrix psekupsensis</name>
    <dbReference type="NCBI Taxonomy" id="1570016"/>
    <lineage>
        <taxon>Bacteria</taxon>
        <taxon>Pseudomonadati</taxon>
        <taxon>Pseudomonadota</taxon>
        <taxon>Gammaproteobacteria</taxon>
        <taxon>Thiotrichales</taxon>
        <taxon>Thioflexithrix</taxon>
    </lineage>
</organism>
<evidence type="ECO:0000313" key="3">
    <source>
        <dbReference type="EMBL" id="OUD16234.1"/>
    </source>
</evidence>
<dbReference type="NCBIfam" id="TIGR01098">
    <property type="entry name" value="3A0109s03R"/>
    <property type="match status" value="1"/>
</dbReference>
<dbReference type="AlphaFoldDB" id="A0A251XC53"/>
<keyword evidence="4" id="KW-1185">Reference proteome</keyword>
<sequence length="289" mass="32279">MMRHYLIFHGLFLFLFSFSFVAWADMPEKLVLGSIPNESPENLKKHYAPLLAYLEKTLNLPVELSTPSDYDGVVVGMKAKNIDVAYYGPKSYVKAAEEAGAVAFARILNADGAEGYHSLIITLKSSGLTTLADLKGKTWLYADPDSTSGTLVPRAYFYLDARIDPDTYFSKTGYSGGPEKSILALKNKEVDAIAASGIVLHRGGGEAWTMDDFNVIWQSELIPNSLFAYRNDLPEALKQALTEAFLNFRDPEGLSSLKITGLVPAKDEDYDFIRKLYEYEKRMDARRQK</sequence>
<dbReference type="RefSeq" id="WP_086486635.1">
    <property type="nucleotide sequence ID" value="NZ_MSLT01000001.1"/>
</dbReference>
<comment type="caution">
    <text evidence="3">The sequence shown here is derived from an EMBL/GenBank/DDBJ whole genome shotgun (WGS) entry which is preliminary data.</text>
</comment>
<name>A0A251XC53_9GAMM</name>
<dbReference type="PANTHER" id="PTHR35841:SF1">
    <property type="entry name" value="PHOSPHONATES-BINDING PERIPLASMIC PROTEIN"/>
    <property type="match status" value="1"/>
</dbReference>
<reference evidence="3 4" key="1">
    <citation type="submission" date="2016-12" db="EMBL/GenBank/DDBJ databases">
        <title>Thioflexothrix psekupsii D3 genome sequencing and assembly.</title>
        <authorList>
            <person name="Fomenkov A."/>
            <person name="Vincze T."/>
            <person name="Grabovich M."/>
            <person name="Anton B.P."/>
            <person name="Dubinina G."/>
            <person name="Orlova M."/>
            <person name="Belousova E."/>
            <person name="Roberts R.J."/>
        </authorList>
    </citation>
    <scope>NUCLEOTIDE SEQUENCE [LARGE SCALE GENOMIC DNA]</scope>
    <source>
        <strain evidence="3">D3</strain>
    </source>
</reference>
<accession>A0A251XC53</accession>
<dbReference type="InterPro" id="IPR005770">
    <property type="entry name" value="PhnD"/>
</dbReference>
<dbReference type="OrthoDB" id="9802896at2"/>
<dbReference type="GO" id="GO:0015716">
    <property type="term" value="P:organic phosphonate transport"/>
    <property type="evidence" value="ECO:0007669"/>
    <property type="project" value="InterPro"/>
</dbReference>
<dbReference type="EMBL" id="MSLT01000001">
    <property type="protein sequence ID" value="OUD16234.1"/>
    <property type="molecule type" value="Genomic_DNA"/>
</dbReference>
<comment type="similarity">
    <text evidence="1">Belongs to the phosphate/phosphite/phosphonate binding protein family.</text>
</comment>
<dbReference type="GO" id="GO:0055085">
    <property type="term" value="P:transmembrane transport"/>
    <property type="evidence" value="ECO:0007669"/>
    <property type="project" value="InterPro"/>
</dbReference>
<dbReference type="CDD" id="cd01071">
    <property type="entry name" value="PBP2_PhnD_like"/>
    <property type="match status" value="1"/>
</dbReference>
<keyword evidence="2" id="KW-0732">Signal</keyword>
<dbReference type="NCBIfam" id="TIGR03431">
    <property type="entry name" value="PhnD"/>
    <property type="match status" value="1"/>
</dbReference>
<dbReference type="InterPro" id="IPR017797">
    <property type="entry name" value="Phosphnate-bd"/>
</dbReference>
<protein>
    <submittedName>
        <fullName evidence="3">Phosphonate ABC transporter substrate-binding protein</fullName>
    </submittedName>
</protein>
<dbReference type="GO" id="GO:0043190">
    <property type="term" value="C:ATP-binding cassette (ABC) transporter complex"/>
    <property type="evidence" value="ECO:0007669"/>
    <property type="project" value="InterPro"/>
</dbReference>
<dbReference type="PANTHER" id="PTHR35841">
    <property type="entry name" value="PHOSPHONATES-BINDING PERIPLASMIC PROTEIN"/>
    <property type="match status" value="1"/>
</dbReference>
<evidence type="ECO:0000256" key="2">
    <source>
        <dbReference type="ARBA" id="ARBA00022729"/>
    </source>
</evidence>